<dbReference type="AlphaFoldDB" id="A0A9D1NNS1"/>
<dbReference type="HAMAP" id="MF_00094">
    <property type="entry name" value="Rel_fac_2"/>
    <property type="match status" value="1"/>
</dbReference>
<dbReference type="InterPro" id="IPR000352">
    <property type="entry name" value="Pep_chain_release_fac_I"/>
</dbReference>
<accession>A0A9D1NNS1</accession>
<comment type="similarity">
    <text evidence="1 4">Belongs to the prokaryotic/mitochondrial release factor family.</text>
</comment>
<organism evidence="7 8">
    <name type="scientific">Candidatus Spyradenecus faecavium</name>
    <dbReference type="NCBI Taxonomy" id="2840947"/>
    <lineage>
        <taxon>Bacteria</taxon>
        <taxon>Pseudomonadati</taxon>
        <taxon>Lentisphaerota</taxon>
        <taxon>Lentisphaeria</taxon>
        <taxon>Lentisphaerales</taxon>
        <taxon>Lentisphaeraceae</taxon>
        <taxon>Lentisphaeraceae incertae sedis</taxon>
        <taxon>Candidatus Spyradenecus</taxon>
    </lineage>
</organism>
<reference evidence="7" key="1">
    <citation type="submission" date="2020-10" db="EMBL/GenBank/DDBJ databases">
        <authorList>
            <person name="Gilroy R."/>
        </authorList>
    </citation>
    <scope>NUCLEOTIDE SEQUENCE</scope>
    <source>
        <strain evidence="7">35461</strain>
    </source>
</reference>
<dbReference type="PANTHER" id="PTHR43116:SF3">
    <property type="entry name" value="CLASS I PEPTIDE CHAIN RELEASE FACTOR"/>
    <property type="match status" value="1"/>
</dbReference>
<keyword evidence="4" id="KW-0963">Cytoplasm</keyword>
<evidence type="ECO:0000256" key="1">
    <source>
        <dbReference type="ARBA" id="ARBA00010835"/>
    </source>
</evidence>
<dbReference type="Pfam" id="PF00472">
    <property type="entry name" value="RF-1"/>
    <property type="match status" value="1"/>
</dbReference>
<dbReference type="Gene3D" id="3.30.70.1660">
    <property type="match status" value="1"/>
</dbReference>
<dbReference type="Pfam" id="PF03462">
    <property type="entry name" value="PCRF"/>
    <property type="match status" value="1"/>
</dbReference>
<feature type="domain" description="Peptide chain release factor" evidence="6">
    <location>
        <begin position="81"/>
        <end position="199"/>
    </location>
</feature>
<comment type="subcellular location">
    <subcellularLocation>
        <location evidence="4">Cytoplasm</location>
    </subcellularLocation>
</comment>
<keyword evidence="2 4" id="KW-0488">Methylation</keyword>
<evidence type="ECO:0000256" key="5">
    <source>
        <dbReference type="NCBIfam" id="TIGR00020"/>
    </source>
</evidence>
<name>A0A9D1NNS1_9BACT</name>
<reference evidence="7" key="2">
    <citation type="journal article" date="2021" name="PeerJ">
        <title>Extensive microbial diversity within the chicken gut microbiome revealed by metagenomics and culture.</title>
        <authorList>
            <person name="Gilroy R."/>
            <person name="Ravi A."/>
            <person name="Getino M."/>
            <person name="Pursley I."/>
            <person name="Horton D.L."/>
            <person name="Alikhan N.F."/>
            <person name="Baker D."/>
            <person name="Gharbi K."/>
            <person name="Hall N."/>
            <person name="Watson M."/>
            <person name="Adriaenssens E.M."/>
            <person name="Foster-Nyarko E."/>
            <person name="Jarju S."/>
            <person name="Secka A."/>
            <person name="Antonio M."/>
            <person name="Oren A."/>
            <person name="Chaudhuri R.R."/>
            <person name="La Ragione R."/>
            <person name="Hildebrand F."/>
            <person name="Pallen M.J."/>
        </authorList>
    </citation>
    <scope>NUCLEOTIDE SEQUENCE</scope>
    <source>
        <strain evidence="7">35461</strain>
    </source>
</reference>
<proteinExistence type="inferred from homology"/>
<dbReference type="GO" id="GO:0005737">
    <property type="term" value="C:cytoplasm"/>
    <property type="evidence" value="ECO:0007669"/>
    <property type="project" value="UniProtKB-SubCell"/>
</dbReference>
<dbReference type="Proteomes" id="UP000886845">
    <property type="component" value="Unassembled WGS sequence"/>
</dbReference>
<dbReference type="InterPro" id="IPR005139">
    <property type="entry name" value="PCRF"/>
</dbReference>
<evidence type="ECO:0000256" key="2">
    <source>
        <dbReference type="ARBA" id="ARBA00022481"/>
    </source>
</evidence>
<dbReference type="InterPro" id="IPR004374">
    <property type="entry name" value="PrfB"/>
</dbReference>
<comment type="PTM">
    <text evidence="4">Methylated by PrmC. Methylation increases the termination efficiency of RF2.</text>
</comment>
<evidence type="ECO:0000313" key="8">
    <source>
        <dbReference type="Proteomes" id="UP000886845"/>
    </source>
</evidence>
<dbReference type="SUPFAM" id="SSF75620">
    <property type="entry name" value="Release factor"/>
    <property type="match status" value="1"/>
</dbReference>
<gene>
    <name evidence="4 7" type="primary">prfB</name>
    <name evidence="7" type="ORF">IAC79_04475</name>
</gene>
<dbReference type="EMBL" id="DVOR01000141">
    <property type="protein sequence ID" value="HIV09350.1"/>
    <property type="molecule type" value="Genomic_DNA"/>
</dbReference>
<keyword evidence="3 4" id="KW-0648">Protein biosynthesis</keyword>
<comment type="caution">
    <text evidence="7">The sequence shown here is derived from an EMBL/GenBank/DDBJ whole genome shotgun (WGS) entry which is preliminary data.</text>
</comment>
<dbReference type="Gene3D" id="3.30.160.20">
    <property type="match status" value="1"/>
</dbReference>
<dbReference type="InterPro" id="IPR045853">
    <property type="entry name" value="Pep_chain_release_fac_I_sf"/>
</dbReference>
<comment type="function">
    <text evidence="4">Peptide chain release factor 2 directs the termination of translation in response to the peptide chain termination codons UGA and UAA.</text>
</comment>
<dbReference type="NCBIfam" id="TIGR00020">
    <property type="entry name" value="prfB"/>
    <property type="match status" value="1"/>
</dbReference>
<dbReference type="GO" id="GO:0016149">
    <property type="term" value="F:translation release factor activity, codon specific"/>
    <property type="evidence" value="ECO:0007669"/>
    <property type="project" value="UniProtKB-UniRule"/>
</dbReference>
<evidence type="ECO:0000256" key="3">
    <source>
        <dbReference type="ARBA" id="ARBA00022917"/>
    </source>
</evidence>
<dbReference type="FunFam" id="3.30.160.20:FF:000010">
    <property type="entry name" value="Peptide chain release factor 2"/>
    <property type="match status" value="1"/>
</dbReference>
<dbReference type="SMART" id="SM00937">
    <property type="entry name" value="PCRF"/>
    <property type="match status" value="1"/>
</dbReference>
<feature type="modified residue" description="N5-methylglutamine" evidence="4">
    <location>
        <position position="256"/>
    </location>
</feature>
<dbReference type="PANTHER" id="PTHR43116">
    <property type="entry name" value="PEPTIDE CHAIN RELEASE FACTOR 2"/>
    <property type="match status" value="1"/>
</dbReference>
<evidence type="ECO:0000259" key="6">
    <source>
        <dbReference type="SMART" id="SM00937"/>
    </source>
</evidence>
<dbReference type="Gene3D" id="1.20.58.410">
    <property type="entry name" value="Release factor"/>
    <property type="match status" value="1"/>
</dbReference>
<evidence type="ECO:0000313" key="7">
    <source>
        <dbReference type="EMBL" id="HIV09350.1"/>
    </source>
</evidence>
<sequence length="376" mass="42141">MFDRDGIVARVAKLKEGLEEMRGYLKIEERQERLAKAEARQAEPGFWDNPEAARGVIAEANAEKTVLNPFNDLAAAIEEAEMALEMADAEEPGEEQDLMAAEAAGSLDKAEKIEDKLRLQSLLCGKLDACNAILTLHSGAGGTEACDWAQMLFRMYQMYAEDAGFEVEVLDLQPGEEAGIKSVMFVVKGPYAYGYLKAERGVHRLVRISPFDAAKRRHTSFVSLDVVAEISDDVDVEIKEEDLRVDTYRSGGAGGQKVNKTDSAVRLTHIPTGIVVACQVERSQHQNKARAMQVLKAKLYELEMDKKRKEMERFYGDKGEIAWGSQIRSYVFQPYTMVKDHRTGHETANVQGMMDGRYVQDFIEAYLKQRAQQAQE</sequence>
<evidence type="ECO:0000256" key="4">
    <source>
        <dbReference type="HAMAP-Rule" id="MF_00094"/>
    </source>
</evidence>
<protein>
    <recommendedName>
        <fullName evidence="4 5">Peptide chain release factor 2</fullName>
        <shortName evidence="4">RF-2</shortName>
    </recommendedName>
</protein>